<comment type="similarity">
    <text evidence="3">Belongs to the Nudix hydrolase family.</text>
</comment>
<comment type="caution">
    <text evidence="5">The sequence shown here is derived from an EMBL/GenBank/DDBJ whole genome shotgun (WGS) entry which is preliminary data.</text>
</comment>
<proteinExistence type="inferred from homology"/>
<evidence type="ECO:0000313" key="6">
    <source>
        <dbReference type="Proteomes" id="UP001595420"/>
    </source>
</evidence>
<dbReference type="Proteomes" id="UP001595420">
    <property type="component" value="Unassembled WGS sequence"/>
</dbReference>
<dbReference type="PANTHER" id="PTHR43736">
    <property type="entry name" value="ADP-RIBOSE PYROPHOSPHATASE"/>
    <property type="match status" value="1"/>
</dbReference>
<dbReference type="PANTHER" id="PTHR43736:SF1">
    <property type="entry name" value="DIHYDRONEOPTERIN TRIPHOSPHATE DIPHOSPHATASE"/>
    <property type="match status" value="1"/>
</dbReference>
<dbReference type="PROSITE" id="PS51462">
    <property type="entry name" value="NUDIX"/>
    <property type="match status" value="1"/>
</dbReference>
<evidence type="ECO:0000256" key="1">
    <source>
        <dbReference type="ARBA" id="ARBA00001946"/>
    </source>
</evidence>
<dbReference type="PRINTS" id="PR00502">
    <property type="entry name" value="NUDIXFAMILY"/>
</dbReference>
<dbReference type="RefSeq" id="WP_343215258.1">
    <property type="nucleotide sequence ID" value="NZ_JAFNJS010000006.1"/>
</dbReference>
<dbReference type="InterPro" id="IPR015797">
    <property type="entry name" value="NUDIX_hydrolase-like_dom_sf"/>
</dbReference>
<name>A0ABV7BWJ8_9PROT</name>
<dbReference type="EMBL" id="JBHRSB010000006">
    <property type="protein sequence ID" value="MFC3002137.1"/>
    <property type="molecule type" value="Genomic_DNA"/>
</dbReference>
<evidence type="ECO:0000313" key="5">
    <source>
        <dbReference type="EMBL" id="MFC3002137.1"/>
    </source>
</evidence>
<dbReference type="Pfam" id="PF00293">
    <property type="entry name" value="NUDIX"/>
    <property type="match status" value="1"/>
</dbReference>
<sequence>MSENPREYPTRPWVGIGVVLLRGEEVLLIRRGRPPRMGEWSLPGGGQRLGETAEACARRELLEETGVEAGPLELVAVVDAITPGEAGRGPRFHYTIIDFAGRWLAGQARAGGDVSEVAWAPLDALAPFRLWPEALRVIALARQRVPQEAGRPGAAG</sequence>
<accession>A0ABV7BWJ8</accession>
<gene>
    <name evidence="5" type="ORF">ACFOD3_19705</name>
</gene>
<keyword evidence="2 3" id="KW-0378">Hydrolase</keyword>
<dbReference type="Gene3D" id="3.90.79.10">
    <property type="entry name" value="Nucleoside Triphosphate Pyrophosphohydrolase"/>
    <property type="match status" value="1"/>
</dbReference>
<dbReference type="GO" id="GO:0016787">
    <property type="term" value="F:hydrolase activity"/>
    <property type="evidence" value="ECO:0007669"/>
    <property type="project" value="UniProtKB-KW"/>
</dbReference>
<dbReference type="InterPro" id="IPR000086">
    <property type="entry name" value="NUDIX_hydrolase_dom"/>
</dbReference>
<dbReference type="InterPro" id="IPR020476">
    <property type="entry name" value="Nudix_hydrolase"/>
</dbReference>
<dbReference type="SUPFAM" id="SSF55811">
    <property type="entry name" value="Nudix"/>
    <property type="match status" value="1"/>
</dbReference>
<evidence type="ECO:0000256" key="3">
    <source>
        <dbReference type="RuleBase" id="RU003476"/>
    </source>
</evidence>
<protein>
    <submittedName>
        <fullName evidence="5">NUDIX hydrolase</fullName>
    </submittedName>
</protein>
<dbReference type="InterPro" id="IPR020084">
    <property type="entry name" value="NUDIX_hydrolase_CS"/>
</dbReference>
<reference evidence="6" key="1">
    <citation type="journal article" date="2019" name="Int. J. Syst. Evol. Microbiol.">
        <title>The Global Catalogue of Microorganisms (GCM) 10K type strain sequencing project: providing services to taxonomists for standard genome sequencing and annotation.</title>
        <authorList>
            <consortium name="The Broad Institute Genomics Platform"/>
            <consortium name="The Broad Institute Genome Sequencing Center for Infectious Disease"/>
            <person name="Wu L."/>
            <person name="Ma J."/>
        </authorList>
    </citation>
    <scope>NUCLEOTIDE SEQUENCE [LARGE SCALE GENOMIC DNA]</scope>
    <source>
        <strain evidence="6">CGMCC 1.16855</strain>
    </source>
</reference>
<keyword evidence="6" id="KW-1185">Reference proteome</keyword>
<comment type="cofactor">
    <cofactor evidence="1">
        <name>Mg(2+)</name>
        <dbReference type="ChEBI" id="CHEBI:18420"/>
    </cofactor>
</comment>
<dbReference type="CDD" id="cd04673">
    <property type="entry name" value="NUDIX_ADPRase"/>
    <property type="match status" value="1"/>
</dbReference>
<dbReference type="PROSITE" id="PS00893">
    <property type="entry name" value="NUDIX_BOX"/>
    <property type="match status" value="1"/>
</dbReference>
<organism evidence="5 6">
    <name type="scientific">Falsiroseomonas tokyonensis</name>
    <dbReference type="NCBI Taxonomy" id="430521"/>
    <lineage>
        <taxon>Bacteria</taxon>
        <taxon>Pseudomonadati</taxon>
        <taxon>Pseudomonadota</taxon>
        <taxon>Alphaproteobacteria</taxon>
        <taxon>Acetobacterales</taxon>
        <taxon>Roseomonadaceae</taxon>
        <taxon>Falsiroseomonas</taxon>
    </lineage>
</organism>
<evidence type="ECO:0000256" key="2">
    <source>
        <dbReference type="ARBA" id="ARBA00022801"/>
    </source>
</evidence>
<evidence type="ECO:0000259" key="4">
    <source>
        <dbReference type="PROSITE" id="PS51462"/>
    </source>
</evidence>
<feature type="domain" description="Nudix hydrolase" evidence="4">
    <location>
        <begin position="9"/>
        <end position="143"/>
    </location>
</feature>